<keyword evidence="2" id="KW-1185">Reference proteome</keyword>
<organism evidence="1 2">
    <name type="scientific">Caerostris extrusa</name>
    <name type="common">Bark spider</name>
    <name type="synonym">Caerostris bankana</name>
    <dbReference type="NCBI Taxonomy" id="172846"/>
    <lineage>
        <taxon>Eukaryota</taxon>
        <taxon>Metazoa</taxon>
        <taxon>Ecdysozoa</taxon>
        <taxon>Arthropoda</taxon>
        <taxon>Chelicerata</taxon>
        <taxon>Arachnida</taxon>
        <taxon>Araneae</taxon>
        <taxon>Araneomorphae</taxon>
        <taxon>Entelegynae</taxon>
        <taxon>Araneoidea</taxon>
        <taxon>Araneidae</taxon>
        <taxon>Caerostris</taxon>
    </lineage>
</organism>
<accession>A0AAV4S9H9</accession>
<proteinExistence type="predicted"/>
<evidence type="ECO:0000313" key="1">
    <source>
        <dbReference type="EMBL" id="GIY30310.1"/>
    </source>
</evidence>
<dbReference type="Proteomes" id="UP001054945">
    <property type="component" value="Unassembled WGS sequence"/>
</dbReference>
<dbReference type="EMBL" id="BPLR01009207">
    <property type="protein sequence ID" value="GIY30310.1"/>
    <property type="molecule type" value="Genomic_DNA"/>
</dbReference>
<gene>
    <name evidence="1" type="ORF">CEXT_81661</name>
</gene>
<reference evidence="1 2" key="1">
    <citation type="submission" date="2021-06" db="EMBL/GenBank/DDBJ databases">
        <title>Caerostris extrusa draft genome.</title>
        <authorList>
            <person name="Kono N."/>
            <person name="Arakawa K."/>
        </authorList>
    </citation>
    <scope>NUCLEOTIDE SEQUENCE [LARGE SCALE GENOMIC DNA]</scope>
</reference>
<dbReference type="AlphaFoldDB" id="A0AAV4S9H9"/>
<comment type="caution">
    <text evidence="1">The sequence shown here is derived from an EMBL/GenBank/DDBJ whole genome shotgun (WGS) entry which is preliminary data.</text>
</comment>
<sequence length="79" mass="9142">MLNAVSTIMYFTVPRIKTQGLESQIPWIHQGAIRVNLLLIRSAVQIPLPFENMRACSAFYREIQLWGRDQWIIAKSSSH</sequence>
<name>A0AAV4S9H9_CAEEX</name>
<protein>
    <submittedName>
        <fullName evidence="1">Uncharacterized protein</fullName>
    </submittedName>
</protein>
<evidence type="ECO:0000313" key="2">
    <source>
        <dbReference type="Proteomes" id="UP001054945"/>
    </source>
</evidence>